<keyword evidence="6" id="KW-1185">Reference proteome</keyword>
<dbReference type="InterPro" id="IPR027443">
    <property type="entry name" value="IPNS-like_sf"/>
</dbReference>
<dbReference type="PANTHER" id="PTHR46332">
    <property type="entry name" value="ASPARTATE BETA-HYDROXYLASE DOMAIN-CONTAINING PROTEIN 2"/>
    <property type="match status" value="1"/>
</dbReference>
<dbReference type="PANTHER" id="PTHR46332:SF5">
    <property type="entry name" value="ASPARTATE BETA-HYDROXYLASE DOMAIN CONTAINING 2"/>
    <property type="match status" value="1"/>
</dbReference>
<evidence type="ECO:0000313" key="6">
    <source>
        <dbReference type="Proteomes" id="UP000007089"/>
    </source>
</evidence>
<reference evidence="5" key="1">
    <citation type="submission" date="2009-01" db="EMBL/GenBank/DDBJ databases">
        <title>Complete sequence of Anaeromyxobacter dehalogenans 2CP-1.</title>
        <authorList>
            <consortium name="US DOE Joint Genome Institute"/>
            <person name="Lucas S."/>
            <person name="Copeland A."/>
            <person name="Lapidus A."/>
            <person name="Glavina del Rio T."/>
            <person name="Dalin E."/>
            <person name="Tice H."/>
            <person name="Bruce D."/>
            <person name="Goodwin L."/>
            <person name="Pitluck S."/>
            <person name="Saunders E."/>
            <person name="Brettin T."/>
            <person name="Detter J.C."/>
            <person name="Han C."/>
            <person name="Larimer F."/>
            <person name="Land M."/>
            <person name="Hauser L."/>
            <person name="Kyrpides N."/>
            <person name="Ovchinnikova G."/>
            <person name="Beliaev A.S."/>
            <person name="Richardson P."/>
        </authorList>
    </citation>
    <scope>NUCLEOTIDE SEQUENCE</scope>
    <source>
        <strain evidence="5">2CP-1</strain>
    </source>
</reference>
<dbReference type="HOGENOM" id="CLU_927100_0_0_7"/>
<evidence type="ECO:0000256" key="1">
    <source>
        <dbReference type="ARBA" id="ARBA00007730"/>
    </source>
</evidence>
<dbReference type="RefSeq" id="WP_015934644.1">
    <property type="nucleotide sequence ID" value="NC_011891.1"/>
</dbReference>
<gene>
    <name evidence="5" type="ordered locus">A2cp1_3524</name>
</gene>
<dbReference type="AlphaFoldDB" id="B8J5J2"/>
<proteinExistence type="inferred from homology"/>
<dbReference type="Proteomes" id="UP000007089">
    <property type="component" value="Chromosome"/>
</dbReference>
<evidence type="ECO:0000256" key="2">
    <source>
        <dbReference type="ARBA" id="ARBA00022964"/>
    </source>
</evidence>
<name>B8J5J2_ANAD2</name>
<accession>B8J5J2</accession>
<comment type="similarity">
    <text evidence="1">Belongs to the aspartyl/asparaginyl beta-hydroxylase family.</text>
</comment>
<dbReference type="Pfam" id="PF05118">
    <property type="entry name" value="Asp_Arg_Hydrox"/>
    <property type="match status" value="1"/>
</dbReference>
<dbReference type="GO" id="GO:0051213">
    <property type="term" value="F:dioxygenase activity"/>
    <property type="evidence" value="ECO:0007669"/>
    <property type="project" value="UniProtKB-KW"/>
</dbReference>
<organism evidence="5 6">
    <name type="scientific">Anaeromyxobacter dehalogenans (strain ATCC BAA-258 / DSM 21875 / 2CP-1)</name>
    <dbReference type="NCBI Taxonomy" id="455488"/>
    <lineage>
        <taxon>Bacteria</taxon>
        <taxon>Pseudomonadati</taxon>
        <taxon>Myxococcota</taxon>
        <taxon>Myxococcia</taxon>
        <taxon>Myxococcales</taxon>
        <taxon>Cystobacterineae</taxon>
        <taxon>Anaeromyxobacteraceae</taxon>
        <taxon>Anaeromyxobacter</taxon>
    </lineage>
</organism>
<protein>
    <submittedName>
        <fullName evidence="5">Aspartyl/Asparaginyl beta-hydroxylase</fullName>
    </submittedName>
</protein>
<keyword evidence="2" id="KW-0223">Dioxygenase</keyword>
<evidence type="ECO:0000313" key="5">
    <source>
        <dbReference type="EMBL" id="ACL66854.1"/>
    </source>
</evidence>
<dbReference type="SUPFAM" id="SSF51197">
    <property type="entry name" value="Clavaminate synthase-like"/>
    <property type="match status" value="1"/>
</dbReference>
<dbReference type="InterPro" id="IPR007803">
    <property type="entry name" value="Asp/Arg/Pro-Hydrxlase"/>
</dbReference>
<feature type="domain" description="Aspartyl/asparaginy/proline hydroxylase" evidence="4">
    <location>
        <begin position="75"/>
        <end position="228"/>
    </location>
</feature>
<evidence type="ECO:0000256" key="3">
    <source>
        <dbReference type="ARBA" id="ARBA00023002"/>
    </source>
</evidence>
<evidence type="ECO:0000259" key="4">
    <source>
        <dbReference type="Pfam" id="PF05118"/>
    </source>
</evidence>
<dbReference type="Gene3D" id="2.60.120.330">
    <property type="entry name" value="B-lactam Antibiotic, Isopenicillin N Synthase, Chain"/>
    <property type="match status" value="1"/>
</dbReference>
<dbReference type="KEGG" id="acp:A2cp1_3524"/>
<keyword evidence="3" id="KW-0560">Oxidoreductase</keyword>
<dbReference type="InterPro" id="IPR051821">
    <property type="entry name" value="Asp/Asn_beta-hydroxylase"/>
</dbReference>
<sequence length="304" mass="34402">MNPALLLKLGAVGALVGSAAYVHRRGRVRHPFFRQLTDHSTFFAPLNALVYLASAVPSRPFLDLADFPALAPLRAHWQEIRDEALRLQSEERIRAADGHVDAGFNSFFRRGWKRFYLKWYGEPLASARARCPRTVELVEAIPGVRAAMFALLPPGGTLMAHRDPFAGSIRYHLGLVTPGSDACRIVVDGEPYAWRDGEAVLFDETYVHHAVNQTDTARIILFCDVERPMRWRAAGRLNRWVGDHLMRASRTRNEDGEEIGWVNRAFARVYQVRLVGKRLKAWNRPTYYAVKFALLGGLAWLLLA</sequence>
<dbReference type="EMBL" id="CP001359">
    <property type="protein sequence ID" value="ACL66854.1"/>
    <property type="molecule type" value="Genomic_DNA"/>
</dbReference>